<evidence type="ECO:0000256" key="1">
    <source>
        <dbReference type="SAM" id="MobiDB-lite"/>
    </source>
</evidence>
<dbReference type="RefSeq" id="WP_323324384.1">
    <property type="nucleotide sequence ID" value="NZ_JAYFSI010000001.1"/>
</dbReference>
<dbReference type="Proteomes" id="UP001304298">
    <property type="component" value="Unassembled WGS sequence"/>
</dbReference>
<reference evidence="2 3" key="1">
    <citation type="submission" date="2023-12" db="EMBL/GenBank/DDBJ databases">
        <title>Amycolatopsis sp. V23-08.</title>
        <authorList>
            <person name="Somphong A."/>
        </authorList>
    </citation>
    <scope>NUCLEOTIDE SEQUENCE [LARGE SCALE GENOMIC DNA]</scope>
    <source>
        <strain evidence="2 3">V23-08</strain>
    </source>
</reference>
<proteinExistence type="predicted"/>
<keyword evidence="3" id="KW-1185">Reference proteome</keyword>
<feature type="compositionally biased region" description="Pro residues" evidence="1">
    <location>
        <begin position="352"/>
        <end position="367"/>
    </location>
</feature>
<sequence>MTVPITASNSTTGAGVFDSWKQVGDSIGKVQTEHGGDLAAVSVELGINVISAALDTVAFVMDPLAKLIAAGLGWLIEHVSFLKWPLDQVAGNPAEVTKVANELHKIGESLRNTGTSLDDTLKATITQWEGKGYDSFLKSINDRKGWIDANAKAADVAGYMVETTGALIGAVRSLLRDIITTILGDIISTMLIALALAIPTFGASIAVGVTKCVATVSVQVAAMMAKLAKVVSYAGRTLARLTGLSKLVKGKPGSSGAGHELSNLPPHGGGVPNFSRPLPKPPGTAVTHDGPPVPGGATPSTRPPGDGTTPNFSRPLPPPGTAVTHDGPPGGGATPSTRPPGDGTTPNFSRPLPKPADPPPAPKPPSPKSKLSDQDISTIKKHEDWLKTKFGDSYKKMKFVDDWLKAKAPDYYPMMKALSDAKSSKNFVGWAGKDIVQVDRGLTDIQMQAEAAWAEEDKKQQQQQPQ</sequence>
<dbReference type="PRINTS" id="PR01217">
    <property type="entry name" value="PRICHEXTENSN"/>
</dbReference>
<evidence type="ECO:0000313" key="3">
    <source>
        <dbReference type="Proteomes" id="UP001304298"/>
    </source>
</evidence>
<evidence type="ECO:0000313" key="2">
    <source>
        <dbReference type="EMBL" id="MEA5359157.1"/>
    </source>
</evidence>
<accession>A0ABU5QYZ3</accession>
<dbReference type="EMBL" id="JAYFSI010000001">
    <property type="protein sequence ID" value="MEA5359157.1"/>
    <property type="molecule type" value="Genomic_DNA"/>
</dbReference>
<evidence type="ECO:0008006" key="4">
    <source>
        <dbReference type="Google" id="ProtNLM"/>
    </source>
</evidence>
<organism evidence="2 3">
    <name type="scientific">Amycolatopsis heterodermiae</name>
    <dbReference type="NCBI Taxonomy" id="3110235"/>
    <lineage>
        <taxon>Bacteria</taxon>
        <taxon>Bacillati</taxon>
        <taxon>Actinomycetota</taxon>
        <taxon>Actinomycetes</taxon>
        <taxon>Pseudonocardiales</taxon>
        <taxon>Pseudonocardiaceae</taxon>
        <taxon>Amycolatopsis</taxon>
    </lineage>
</organism>
<feature type="region of interest" description="Disordered" evidence="1">
    <location>
        <begin position="247"/>
        <end position="377"/>
    </location>
</feature>
<gene>
    <name evidence="2" type="ORF">VA596_06375</name>
</gene>
<comment type="caution">
    <text evidence="2">The sequence shown here is derived from an EMBL/GenBank/DDBJ whole genome shotgun (WGS) entry which is preliminary data.</text>
</comment>
<protein>
    <recommendedName>
        <fullName evidence="4">WXG100 family type VII secretion target</fullName>
    </recommendedName>
</protein>
<name>A0ABU5QYZ3_9PSEU</name>